<accession>A0A086TKV4</accession>
<dbReference type="EMBL" id="KN042431">
    <property type="protein sequence ID" value="KFH62581.1"/>
    <property type="molecule type" value="Genomic_DNA"/>
</dbReference>
<dbReference type="AlphaFoldDB" id="A0A086TKV4"/>
<sequence length="71" mass="7589">MIAAVFAIKAAFVSSGGDASADVSTNDEMLRTATLVNVRPLVTPAIDRLEHGNYVSGTQHKEVSIHMDTLF</sequence>
<name>A0A086TKV4_9FUNG</name>
<keyword evidence="2" id="KW-1185">Reference proteome</keyword>
<dbReference type="Proteomes" id="UP000243308">
    <property type="component" value="Unassembled WGS sequence"/>
</dbReference>
<gene>
    <name evidence="1" type="ORF">MVEG_11974</name>
</gene>
<evidence type="ECO:0000313" key="2">
    <source>
        <dbReference type="Proteomes" id="UP000243308"/>
    </source>
</evidence>
<protein>
    <submittedName>
        <fullName evidence="1">Uncharacterized protein</fullName>
    </submittedName>
</protein>
<proteinExistence type="predicted"/>
<reference evidence="1 2" key="1">
    <citation type="submission" date="2011-02" db="EMBL/GenBank/DDBJ databases">
        <title>The Genome Sequence of Mortierella verticillata NRRL 6337.</title>
        <authorList>
            <consortium name="The Broad Institute Genome Sequencing Platform"/>
            <person name="Russ C."/>
            <person name="Cuomo C."/>
            <person name="Burger G."/>
            <person name="Gray M.W."/>
            <person name="Holland P.W.H."/>
            <person name="King N."/>
            <person name="Lang F.B.F."/>
            <person name="Roger A.J."/>
            <person name="Ruiz-Trillo I."/>
            <person name="Young S.K."/>
            <person name="Zeng Q."/>
            <person name="Gargeya S."/>
            <person name="Alvarado L."/>
            <person name="Berlin A."/>
            <person name="Chapman S.B."/>
            <person name="Chen Z."/>
            <person name="Freedman E."/>
            <person name="Gellesch M."/>
            <person name="Goldberg J."/>
            <person name="Griggs A."/>
            <person name="Gujja S."/>
            <person name="Heilman E."/>
            <person name="Heiman D."/>
            <person name="Howarth C."/>
            <person name="Mehta T."/>
            <person name="Neiman D."/>
            <person name="Pearson M."/>
            <person name="Roberts A."/>
            <person name="Saif S."/>
            <person name="Shea T."/>
            <person name="Shenoy N."/>
            <person name="Sisk P."/>
            <person name="Stolte C."/>
            <person name="Sykes S."/>
            <person name="White J."/>
            <person name="Yandava C."/>
            <person name="Haas B."/>
            <person name="Nusbaum C."/>
            <person name="Birren B."/>
        </authorList>
    </citation>
    <scope>NUCLEOTIDE SEQUENCE [LARGE SCALE GENOMIC DNA]</scope>
    <source>
        <strain evidence="1 2">NRRL 6337</strain>
    </source>
</reference>
<evidence type="ECO:0000313" key="1">
    <source>
        <dbReference type="EMBL" id="KFH62581.1"/>
    </source>
</evidence>
<organism evidence="1 2">
    <name type="scientific">Podila verticillata NRRL 6337</name>
    <dbReference type="NCBI Taxonomy" id="1069443"/>
    <lineage>
        <taxon>Eukaryota</taxon>
        <taxon>Fungi</taxon>
        <taxon>Fungi incertae sedis</taxon>
        <taxon>Mucoromycota</taxon>
        <taxon>Mortierellomycotina</taxon>
        <taxon>Mortierellomycetes</taxon>
        <taxon>Mortierellales</taxon>
        <taxon>Mortierellaceae</taxon>
        <taxon>Podila</taxon>
    </lineage>
</organism>